<dbReference type="PANTHER" id="PTHR48111">
    <property type="entry name" value="REGULATOR OF RPOS"/>
    <property type="match status" value="1"/>
</dbReference>
<dbReference type="PROSITE" id="PS50110">
    <property type="entry name" value="RESPONSE_REGULATORY"/>
    <property type="match status" value="1"/>
</dbReference>
<keyword evidence="1 6" id="KW-0597">Phosphoprotein</keyword>
<sequence>MRILLLEDEYTLRISMVEFLEELGFTVDDYASGDDALDALFERSYDLILLDVKVPGINGFELLQTAREHGKTLPAIFITSLTDVDALAKGYRSGCCDYIKKPFDLIELQLRVEQALKSECFKTQEKAIELPNGYTYDTKKFVLCHEGEEIALTKTEKRMLELLIQNRGNVVTPEQFQEFVWGEAVDPANIRVQINKLRKKLSAGLITNVRGLGYRIDL</sequence>
<dbReference type="SUPFAM" id="SSF52172">
    <property type="entry name" value="CheY-like"/>
    <property type="match status" value="1"/>
</dbReference>
<evidence type="ECO:0000313" key="10">
    <source>
        <dbReference type="EMBL" id="BDY12622.1"/>
    </source>
</evidence>
<dbReference type="InterPro" id="IPR011006">
    <property type="entry name" value="CheY-like_superfamily"/>
</dbReference>
<dbReference type="SMART" id="SM00448">
    <property type="entry name" value="REC"/>
    <property type="match status" value="1"/>
</dbReference>
<dbReference type="CDD" id="cd17574">
    <property type="entry name" value="REC_OmpR"/>
    <property type="match status" value="1"/>
</dbReference>
<keyword evidence="3" id="KW-0805">Transcription regulation</keyword>
<dbReference type="SMART" id="SM00862">
    <property type="entry name" value="Trans_reg_C"/>
    <property type="match status" value="1"/>
</dbReference>
<dbReference type="PROSITE" id="PS51755">
    <property type="entry name" value="OMPR_PHOB"/>
    <property type="match status" value="1"/>
</dbReference>
<dbReference type="Gene3D" id="1.10.10.10">
    <property type="entry name" value="Winged helix-like DNA-binding domain superfamily/Winged helix DNA-binding domain"/>
    <property type="match status" value="1"/>
</dbReference>
<dbReference type="RefSeq" id="WP_286337810.1">
    <property type="nucleotide sequence ID" value="NZ_AP027370.1"/>
</dbReference>
<feature type="modified residue" description="4-aspartylphosphate" evidence="6">
    <location>
        <position position="51"/>
    </location>
</feature>
<accession>A0ABM8FK02</accession>
<evidence type="ECO:0000256" key="5">
    <source>
        <dbReference type="ARBA" id="ARBA00023163"/>
    </source>
</evidence>
<reference evidence="10 11" key="1">
    <citation type="submission" date="2023-03" db="EMBL/GenBank/DDBJ databases">
        <title>Description of Hydrogenimonas sp. ISO32.</title>
        <authorList>
            <person name="Mino S."/>
            <person name="Fukazawa S."/>
            <person name="Sawabe T."/>
        </authorList>
    </citation>
    <scope>NUCLEOTIDE SEQUENCE [LARGE SCALE GENOMIC DNA]</scope>
    <source>
        <strain evidence="10 11">ISO32</strain>
    </source>
</reference>
<gene>
    <name evidence="10" type="primary">dccR_3</name>
    <name evidence="10" type="ORF">HCR_09340</name>
</gene>
<keyword evidence="11" id="KW-1185">Reference proteome</keyword>
<name>A0ABM8FK02_9BACT</name>
<keyword evidence="2" id="KW-0902">Two-component regulatory system</keyword>
<dbReference type="Pfam" id="PF00072">
    <property type="entry name" value="Response_reg"/>
    <property type="match status" value="1"/>
</dbReference>
<dbReference type="InterPro" id="IPR036388">
    <property type="entry name" value="WH-like_DNA-bd_sf"/>
</dbReference>
<evidence type="ECO:0000259" key="8">
    <source>
        <dbReference type="PROSITE" id="PS50110"/>
    </source>
</evidence>
<dbReference type="PANTHER" id="PTHR48111:SF1">
    <property type="entry name" value="TWO-COMPONENT RESPONSE REGULATOR ORR33"/>
    <property type="match status" value="1"/>
</dbReference>
<protein>
    <submittedName>
        <fullName evidence="10">Two-component response regulator</fullName>
    </submittedName>
</protein>
<evidence type="ECO:0000259" key="9">
    <source>
        <dbReference type="PROSITE" id="PS51755"/>
    </source>
</evidence>
<dbReference type="CDD" id="cd00383">
    <property type="entry name" value="trans_reg_C"/>
    <property type="match status" value="1"/>
</dbReference>
<keyword evidence="4 7" id="KW-0238">DNA-binding</keyword>
<evidence type="ECO:0000256" key="2">
    <source>
        <dbReference type="ARBA" id="ARBA00023012"/>
    </source>
</evidence>
<evidence type="ECO:0000313" key="11">
    <source>
        <dbReference type="Proteomes" id="UP001321445"/>
    </source>
</evidence>
<dbReference type="EMBL" id="AP027370">
    <property type="protein sequence ID" value="BDY12622.1"/>
    <property type="molecule type" value="Genomic_DNA"/>
</dbReference>
<evidence type="ECO:0000256" key="4">
    <source>
        <dbReference type="ARBA" id="ARBA00023125"/>
    </source>
</evidence>
<dbReference type="InterPro" id="IPR039420">
    <property type="entry name" value="WalR-like"/>
</dbReference>
<feature type="domain" description="Response regulatory" evidence="8">
    <location>
        <begin position="2"/>
        <end position="116"/>
    </location>
</feature>
<organism evidence="10 11">
    <name type="scientific">Hydrogenimonas cancrithermarum</name>
    <dbReference type="NCBI Taxonomy" id="2993563"/>
    <lineage>
        <taxon>Bacteria</taxon>
        <taxon>Pseudomonadati</taxon>
        <taxon>Campylobacterota</taxon>
        <taxon>Epsilonproteobacteria</taxon>
        <taxon>Campylobacterales</taxon>
        <taxon>Hydrogenimonadaceae</taxon>
        <taxon>Hydrogenimonas</taxon>
    </lineage>
</organism>
<keyword evidence="5" id="KW-0804">Transcription</keyword>
<dbReference type="InterPro" id="IPR001867">
    <property type="entry name" value="OmpR/PhoB-type_DNA-bd"/>
</dbReference>
<dbReference type="InterPro" id="IPR001789">
    <property type="entry name" value="Sig_transdc_resp-reg_receiver"/>
</dbReference>
<proteinExistence type="predicted"/>
<evidence type="ECO:0000256" key="3">
    <source>
        <dbReference type="ARBA" id="ARBA00023015"/>
    </source>
</evidence>
<dbReference type="Proteomes" id="UP001321445">
    <property type="component" value="Chromosome"/>
</dbReference>
<evidence type="ECO:0000256" key="1">
    <source>
        <dbReference type="ARBA" id="ARBA00022553"/>
    </source>
</evidence>
<evidence type="ECO:0000256" key="7">
    <source>
        <dbReference type="PROSITE-ProRule" id="PRU01091"/>
    </source>
</evidence>
<feature type="DNA-binding region" description="OmpR/PhoB-type" evidence="7">
    <location>
        <begin position="125"/>
        <end position="218"/>
    </location>
</feature>
<feature type="domain" description="OmpR/PhoB-type" evidence="9">
    <location>
        <begin position="125"/>
        <end position="218"/>
    </location>
</feature>
<dbReference type="Pfam" id="PF00486">
    <property type="entry name" value="Trans_reg_C"/>
    <property type="match status" value="1"/>
</dbReference>
<evidence type="ECO:0000256" key="6">
    <source>
        <dbReference type="PROSITE-ProRule" id="PRU00169"/>
    </source>
</evidence>
<dbReference type="Gene3D" id="3.40.50.2300">
    <property type="match status" value="1"/>
</dbReference>